<gene>
    <name evidence="1" type="ORF">Ga0074812_14829</name>
</gene>
<evidence type="ECO:0000313" key="1">
    <source>
        <dbReference type="EMBL" id="CUU60829.1"/>
    </source>
</evidence>
<evidence type="ECO:0000313" key="2">
    <source>
        <dbReference type="Proteomes" id="UP000198802"/>
    </source>
</evidence>
<organism evidence="1 2">
    <name type="scientific">Parafrankia irregularis</name>
    <dbReference type="NCBI Taxonomy" id="795642"/>
    <lineage>
        <taxon>Bacteria</taxon>
        <taxon>Bacillati</taxon>
        <taxon>Actinomycetota</taxon>
        <taxon>Actinomycetes</taxon>
        <taxon>Frankiales</taxon>
        <taxon>Frankiaceae</taxon>
        <taxon>Parafrankia</taxon>
    </lineage>
</organism>
<protein>
    <submittedName>
        <fullName evidence="1">Uncharacterized protein</fullName>
    </submittedName>
</protein>
<sequence>MRTDPTTARRRSLASRWERRQVRLVSRQTAATTPAEAAGAAWDYLRAGLADPAVPPARRAEVAQAAARVLVELGDQLHQAATATPGGAHRG</sequence>
<dbReference type="RefSeq" id="WP_131799637.1">
    <property type="nucleotide sequence ID" value="NZ_FAOZ01000048.1"/>
</dbReference>
<name>A0A0S4QZ50_9ACTN</name>
<keyword evidence="2" id="KW-1185">Reference proteome</keyword>
<dbReference type="EMBL" id="FAOZ01000048">
    <property type="protein sequence ID" value="CUU60829.1"/>
    <property type="molecule type" value="Genomic_DNA"/>
</dbReference>
<accession>A0A0S4QZ50</accession>
<reference evidence="2" key="1">
    <citation type="submission" date="2015-11" db="EMBL/GenBank/DDBJ databases">
        <authorList>
            <person name="Varghese N."/>
        </authorList>
    </citation>
    <scope>NUCLEOTIDE SEQUENCE [LARGE SCALE GENOMIC DNA]</scope>
    <source>
        <strain evidence="2">DSM 45899</strain>
    </source>
</reference>
<proteinExistence type="predicted"/>
<dbReference type="AlphaFoldDB" id="A0A0S4QZ50"/>
<dbReference type="Proteomes" id="UP000198802">
    <property type="component" value="Unassembled WGS sequence"/>
</dbReference>